<dbReference type="EMBL" id="MNCJ02000320">
    <property type="protein sequence ID" value="KAF5805564.1"/>
    <property type="molecule type" value="Genomic_DNA"/>
</dbReference>
<dbReference type="InterPro" id="IPR035513">
    <property type="entry name" value="Invertase/methylesterase_inhib"/>
</dbReference>
<dbReference type="SMART" id="SM00856">
    <property type="entry name" value="PMEI"/>
    <property type="match status" value="1"/>
</dbReference>
<dbReference type="InterPro" id="IPR051955">
    <property type="entry name" value="PME_Inhibitor"/>
</dbReference>
<reference evidence="4" key="1">
    <citation type="journal article" date="2017" name="Nature">
        <title>The sunflower genome provides insights into oil metabolism, flowering and Asterid evolution.</title>
        <authorList>
            <person name="Badouin H."/>
            <person name="Gouzy J."/>
            <person name="Grassa C.J."/>
            <person name="Murat F."/>
            <person name="Staton S.E."/>
            <person name="Cottret L."/>
            <person name="Lelandais-Briere C."/>
            <person name="Owens G.L."/>
            <person name="Carrere S."/>
            <person name="Mayjonade B."/>
            <person name="Legrand L."/>
            <person name="Gill N."/>
            <person name="Kane N.C."/>
            <person name="Bowers J.E."/>
            <person name="Hubner S."/>
            <person name="Bellec A."/>
            <person name="Berard A."/>
            <person name="Berges H."/>
            <person name="Blanchet N."/>
            <person name="Boniface M.C."/>
            <person name="Brunel D."/>
            <person name="Catrice O."/>
            <person name="Chaidir N."/>
            <person name="Claudel C."/>
            <person name="Donnadieu C."/>
            <person name="Faraut T."/>
            <person name="Fievet G."/>
            <person name="Helmstetter N."/>
            <person name="King M."/>
            <person name="Knapp S.J."/>
            <person name="Lai Z."/>
            <person name="Le Paslier M.C."/>
            <person name="Lippi Y."/>
            <person name="Lorenzon L."/>
            <person name="Mandel J.R."/>
            <person name="Marage G."/>
            <person name="Marchand G."/>
            <person name="Marquand E."/>
            <person name="Bret-Mestries E."/>
            <person name="Morien E."/>
            <person name="Nambeesan S."/>
            <person name="Nguyen T."/>
            <person name="Pegot-Espagnet P."/>
            <person name="Pouilly N."/>
            <person name="Raftis F."/>
            <person name="Sallet E."/>
            <person name="Schiex T."/>
            <person name="Thomas J."/>
            <person name="Vandecasteele C."/>
            <person name="Vares D."/>
            <person name="Vear F."/>
            <person name="Vautrin S."/>
            <person name="Crespi M."/>
            <person name="Mangin B."/>
            <person name="Burke J.M."/>
            <person name="Salse J."/>
            <person name="Munos S."/>
            <person name="Vincourt P."/>
            <person name="Rieseberg L.H."/>
            <person name="Langlade N.B."/>
        </authorList>
    </citation>
    <scope>NUCLEOTIDE SEQUENCE</scope>
    <source>
        <tissue evidence="4">Leaves</tissue>
    </source>
</reference>
<dbReference type="Proteomes" id="UP000215914">
    <property type="component" value="Unassembled WGS sequence"/>
</dbReference>
<feature type="signal peptide" evidence="2">
    <location>
        <begin position="1"/>
        <end position="20"/>
    </location>
</feature>
<evidence type="ECO:0000256" key="1">
    <source>
        <dbReference type="ARBA" id="ARBA00022729"/>
    </source>
</evidence>
<evidence type="ECO:0000256" key="2">
    <source>
        <dbReference type="SAM" id="SignalP"/>
    </source>
</evidence>
<dbReference type="Gene3D" id="1.20.140.40">
    <property type="entry name" value="Invertase/pectin methylesterase inhibitor family protein"/>
    <property type="match status" value="1"/>
</dbReference>
<dbReference type="PANTHER" id="PTHR31080:SF15">
    <property type="entry name" value="INVERTASE"/>
    <property type="match status" value="1"/>
</dbReference>
<dbReference type="AlphaFoldDB" id="A0A9K3NMB3"/>
<evidence type="ECO:0000313" key="4">
    <source>
        <dbReference type="EMBL" id="KAF5805564.1"/>
    </source>
</evidence>
<feature type="chain" id="PRO_5039886836" evidence="2">
    <location>
        <begin position="21"/>
        <end position="156"/>
    </location>
</feature>
<keyword evidence="5" id="KW-1185">Reference proteome</keyword>
<name>A0A9K3NMB3_HELAN</name>
<dbReference type="NCBIfam" id="TIGR01614">
    <property type="entry name" value="PME_inhib"/>
    <property type="match status" value="1"/>
</dbReference>
<dbReference type="GO" id="GO:0004857">
    <property type="term" value="F:enzyme inhibitor activity"/>
    <property type="evidence" value="ECO:0007669"/>
    <property type="project" value="InterPro"/>
</dbReference>
<proteinExistence type="predicted"/>
<accession>A0A9K3NMB3</accession>
<dbReference type="SUPFAM" id="SSF101148">
    <property type="entry name" value="Plant invertase/pectin methylesterase inhibitor"/>
    <property type="match status" value="1"/>
</dbReference>
<organism evidence="4 5">
    <name type="scientific">Helianthus annuus</name>
    <name type="common">Common sunflower</name>
    <dbReference type="NCBI Taxonomy" id="4232"/>
    <lineage>
        <taxon>Eukaryota</taxon>
        <taxon>Viridiplantae</taxon>
        <taxon>Streptophyta</taxon>
        <taxon>Embryophyta</taxon>
        <taxon>Tracheophyta</taxon>
        <taxon>Spermatophyta</taxon>
        <taxon>Magnoliopsida</taxon>
        <taxon>eudicotyledons</taxon>
        <taxon>Gunneridae</taxon>
        <taxon>Pentapetalae</taxon>
        <taxon>asterids</taxon>
        <taxon>campanulids</taxon>
        <taxon>Asterales</taxon>
        <taxon>Asteraceae</taxon>
        <taxon>Asteroideae</taxon>
        <taxon>Heliantheae alliance</taxon>
        <taxon>Heliantheae</taxon>
        <taxon>Helianthus</taxon>
    </lineage>
</organism>
<feature type="domain" description="Pectinesterase inhibitor" evidence="3">
    <location>
        <begin position="37"/>
        <end position="152"/>
    </location>
</feature>
<dbReference type="Pfam" id="PF04043">
    <property type="entry name" value="PMEI"/>
    <property type="match status" value="1"/>
</dbReference>
<evidence type="ECO:0000259" key="3">
    <source>
        <dbReference type="SMART" id="SM00856"/>
    </source>
</evidence>
<dbReference type="InterPro" id="IPR006501">
    <property type="entry name" value="Pectinesterase_inhib_dom"/>
</dbReference>
<sequence>MAQITFLSLFFLTFNVIAMAKTTPLSSFSTTTNINKTYNNFIKTSCNNATYPTVCLTSLLPYATVVKLNRLRLVKKALSVTLKYASATQSTISNLAKAKNISKGNAAVLKDCIEDIQDSIGEIKDSLCWKISENSIFHKYRKMIFSYFGLEINIIK</sequence>
<gene>
    <name evidence="4" type="ORF">HanXRQr2_Chr05g0210831</name>
</gene>
<reference evidence="4" key="2">
    <citation type="submission" date="2020-06" db="EMBL/GenBank/DDBJ databases">
        <title>Helianthus annuus Genome sequencing and assembly Release 2.</title>
        <authorList>
            <person name="Gouzy J."/>
            <person name="Langlade N."/>
            <person name="Munos S."/>
        </authorList>
    </citation>
    <scope>NUCLEOTIDE SEQUENCE</scope>
    <source>
        <tissue evidence="4">Leaves</tissue>
    </source>
</reference>
<comment type="caution">
    <text evidence="4">The sequence shown here is derived from an EMBL/GenBank/DDBJ whole genome shotgun (WGS) entry which is preliminary data.</text>
</comment>
<keyword evidence="1 2" id="KW-0732">Signal</keyword>
<dbReference type="Gramene" id="mRNA:HanXRQr2_Chr05g0210831">
    <property type="protein sequence ID" value="CDS:HanXRQr2_Chr05g0210831.1"/>
    <property type="gene ID" value="HanXRQr2_Chr05g0210831"/>
</dbReference>
<dbReference type="PANTHER" id="PTHR31080">
    <property type="entry name" value="PECTINESTERASE INHIBITOR-LIKE"/>
    <property type="match status" value="1"/>
</dbReference>
<protein>
    <submittedName>
        <fullName evidence="4">Pectinesterase inhibitor domain-containing protein</fullName>
    </submittedName>
</protein>
<evidence type="ECO:0000313" key="5">
    <source>
        <dbReference type="Proteomes" id="UP000215914"/>
    </source>
</evidence>